<protein>
    <submittedName>
        <fullName evidence="11">Peptidase domain-containing ABC transporter</fullName>
    </submittedName>
</protein>
<feature type="transmembrane region" description="Helical" evidence="8">
    <location>
        <begin position="333"/>
        <end position="353"/>
    </location>
</feature>
<proteinExistence type="predicted"/>
<dbReference type="PANTHER" id="PTHR24221:SF647">
    <property type="entry name" value="BLL6336 PROTEIN"/>
    <property type="match status" value="1"/>
</dbReference>
<evidence type="ECO:0000256" key="3">
    <source>
        <dbReference type="ARBA" id="ARBA00022692"/>
    </source>
</evidence>
<dbReference type="Gene3D" id="1.20.1560.10">
    <property type="entry name" value="ABC transporter type 1, transmembrane domain"/>
    <property type="match status" value="1"/>
</dbReference>
<dbReference type="CDD" id="cd18588">
    <property type="entry name" value="ABC_6TM_CyaB_HlyB_like"/>
    <property type="match status" value="1"/>
</dbReference>
<dbReference type="Gene3D" id="3.90.70.10">
    <property type="entry name" value="Cysteine proteinases"/>
    <property type="match status" value="1"/>
</dbReference>
<evidence type="ECO:0000313" key="11">
    <source>
        <dbReference type="EMBL" id="MBC3919660.1"/>
    </source>
</evidence>
<dbReference type="Pfam" id="PF00664">
    <property type="entry name" value="ABC_membrane"/>
    <property type="match status" value="1"/>
</dbReference>
<keyword evidence="3 8" id="KW-0812">Transmembrane</keyword>
<evidence type="ECO:0000259" key="9">
    <source>
        <dbReference type="PROSITE" id="PS50893"/>
    </source>
</evidence>
<dbReference type="PROSITE" id="PS00211">
    <property type="entry name" value="ABC_TRANSPORTER_1"/>
    <property type="match status" value="1"/>
</dbReference>
<evidence type="ECO:0000256" key="8">
    <source>
        <dbReference type="SAM" id="Phobius"/>
    </source>
</evidence>
<dbReference type="Pfam" id="PF00005">
    <property type="entry name" value="ABC_tran"/>
    <property type="match status" value="1"/>
</dbReference>
<dbReference type="PANTHER" id="PTHR24221">
    <property type="entry name" value="ATP-BINDING CASSETTE SUB-FAMILY B"/>
    <property type="match status" value="1"/>
</dbReference>
<dbReference type="InterPro" id="IPR003439">
    <property type="entry name" value="ABC_transporter-like_ATP-bd"/>
</dbReference>
<evidence type="ECO:0000313" key="12">
    <source>
        <dbReference type="Proteomes" id="UP000650424"/>
    </source>
</evidence>
<name>A0ABR6ZUZ4_9BURK</name>
<keyword evidence="2" id="KW-1003">Cell membrane</keyword>
<evidence type="ECO:0000256" key="7">
    <source>
        <dbReference type="ARBA" id="ARBA00023136"/>
    </source>
</evidence>
<dbReference type="Proteomes" id="UP000650424">
    <property type="component" value="Unassembled WGS sequence"/>
</dbReference>
<keyword evidence="12" id="KW-1185">Reference proteome</keyword>
<evidence type="ECO:0000256" key="6">
    <source>
        <dbReference type="ARBA" id="ARBA00022989"/>
    </source>
</evidence>
<evidence type="ECO:0000259" key="10">
    <source>
        <dbReference type="PROSITE" id="PS50929"/>
    </source>
</evidence>
<dbReference type="SMART" id="SM00382">
    <property type="entry name" value="AAA"/>
    <property type="match status" value="1"/>
</dbReference>
<dbReference type="PROSITE" id="PS50929">
    <property type="entry name" value="ABC_TM1F"/>
    <property type="match status" value="1"/>
</dbReference>
<dbReference type="EMBL" id="JACOGF010000011">
    <property type="protein sequence ID" value="MBC3919660.1"/>
    <property type="molecule type" value="Genomic_DNA"/>
</dbReference>
<dbReference type="InterPro" id="IPR011527">
    <property type="entry name" value="ABC1_TM_dom"/>
</dbReference>
<organism evidence="11 12">
    <name type="scientific">Undibacterium hunanense</name>
    <dbReference type="NCBI Taxonomy" id="2762292"/>
    <lineage>
        <taxon>Bacteria</taxon>
        <taxon>Pseudomonadati</taxon>
        <taxon>Pseudomonadota</taxon>
        <taxon>Betaproteobacteria</taxon>
        <taxon>Burkholderiales</taxon>
        <taxon>Oxalobacteraceae</taxon>
        <taxon>Undibacterium</taxon>
    </lineage>
</organism>
<sequence length="717" mass="79683">MFGRITRTLFPRQNNQPEQRLGREVFALDDVVWAMGSFCALNRKPFDSGLLTRQFPPPYTSDSFIHAGRALGFRIKRKDCDSKAIASLSLPCLAILRANVLDVADTGTSTMPLVRPAIVVQVNTDHVVLFEAGSNVPKNLDHAAFERDYAGTVFQLTPETQSPSDPDATKNGKAIFGFKWFIPELLKHRRVWRDVLIASLIIQLLALGTPLFTQVVIDKVVVHRTESTLIVIGVGLFVFMLFSALLSWVRQYLVLHTGNRVDAVLGSAVFEHLFKLPPRYFEHRPTGVIAARLHGVETIREFVASAAVTLILDLPFLLIFVGIMFYYNVTLTLLALSLIALIVLLSLVMAPIFRDRLNQQFLLSARNQAFVTEYVSGLETVKSLQMEPQLSTRYGNYLADYLQAGFAMKQIANTYNVAANGLEQLMSLLVLMVGAYTVMNDSTFTIGMLIAFQMFAGRVSQPMLRIVGLWQQFQQANMSVQRLGDIMNAPVEPYSILPNRLRESRGSISIDNLSFRYGDNLPFLYKGFNMRVEPGRVIAIMGPSGSGKSTLAKLLQGFYVPVDGQIKIDGNDIRHLSANELRNYFGVVPQETVLFSGTILDNLLMANPLATFEQAVNASRMAEMHDTIESLPQGYQTEIGERGVGLSGGQKQRLAIARALLKQPKILVFDEATSSLDTETAEHFAATINQLKGQVTMLFITHALPKNLMVDEVVRIG</sequence>
<evidence type="ECO:0000256" key="2">
    <source>
        <dbReference type="ARBA" id="ARBA00022475"/>
    </source>
</evidence>
<dbReference type="InterPro" id="IPR036640">
    <property type="entry name" value="ABC1_TM_sf"/>
</dbReference>
<comment type="subcellular location">
    <subcellularLocation>
        <location evidence="1">Cell membrane</location>
        <topology evidence="1">Multi-pass membrane protein</topology>
    </subcellularLocation>
</comment>
<dbReference type="InterPro" id="IPR003593">
    <property type="entry name" value="AAA+_ATPase"/>
</dbReference>
<keyword evidence="7 8" id="KW-0472">Membrane</keyword>
<dbReference type="Gene3D" id="3.40.50.300">
    <property type="entry name" value="P-loop containing nucleotide triphosphate hydrolases"/>
    <property type="match status" value="1"/>
</dbReference>
<dbReference type="InterPro" id="IPR039421">
    <property type="entry name" value="Type_1_exporter"/>
</dbReference>
<dbReference type="RefSeq" id="WP_186948933.1">
    <property type="nucleotide sequence ID" value="NZ_JACOGF010000011.1"/>
</dbReference>
<gene>
    <name evidence="11" type="ORF">H8L32_19445</name>
</gene>
<dbReference type="InterPro" id="IPR027417">
    <property type="entry name" value="P-loop_NTPase"/>
</dbReference>
<feature type="transmembrane region" description="Helical" evidence="8">
    <location>
        <begin position="302"/>
        <end position="327"/>
    </location>
</feature>
<evidence type="ECO:0000256" key="4">
    <source>
        <dbReference type="ARBA" id="ARBA00022741"/>
    </source>
</evidence>
<dbReference type="SUPFAM" id="SSF52540">
    <property type="entry name" value="P-loop containing nucleoside triphosphate hydrolases"/>
    <property type="match status" value="1"/>
</dbReference>
<feature type="transmembrane region" description="Helical" evidence="8">
    <location>
        <begin position="195"/>
        <end position="217"/>
    </location>
</feature>
<feature type="transmembrane region" description="Helical" evidence="8">
    <location>
        <begin position="428"/>
        <end position="455"/>
    </location>
</feature>
<accession>A0ABR6ZUZ4</accession>
<feature type="domain" description="ABC transporter" evidence="9">
    <location>
        <begin position="508"/>
        <end position="717"/>
    </location>
</feature>
<feature type="domain" description="ABC transmembrane type-1" evidence="10">
    <location>
        <begin position="195"/>
        <end position="475"/>
    </location>
</feature>
<keyword evidence="6 8" id="KW-1133">Transmembrane helix</keyword>
<comment type="caution">
    <text evidence="11">The sequence shown here is derived from an EMBL/GenBank/DDBJ whole genome shotgun (WGS) entry which is preliminary data.</text>
</comment>
<reference evidence="11 12" key="1">
    <citation type="submission" date="2020-08" db="EMBL/GenBank/DDBJ databases">
        <title>Novel species isolated from subtropical streams in China.</title>
        <authorList>
            <person name="Lu H."/>
        </authorList>
    </citation>
    <scope>NUCLEOTIDE SEQUENCE [LARGE SCALE GENOMIC DNA]</scope>
    <source>
        <strain evidence="11 12">CY18W</strain>
    </source>
</reference>
<keyword evidence="4" id="KW-0547">Nucleotide-binding</keyword>
<dbReference type="PROSITE" id="PS50893">
    <property type="entry name" value="ABC_TRANSPORTER_2"/>
    <property type="match status" value="1"/>
</dbReference>
<keyword evidence="5" id="KW-0067">ATP-binding</keyword>
<evidence type="ECO:0000256" key="1">
    <source>
        <dbReference type="ARBA" id="ARBA00004651"/>
    </source>
</evidence>
<evidence type="ECO:0000256" key="5">
    <source>
        <dbReference type="ARBA" id="ARBA00022840"/>
    </source>
</evidence>
<dbReference type="InterPro" id="IPR017871">
    <property type="entry name" value="ABC_transporter-like_CS"/>
</dbReference>
<feature type="transmembrane region" description="Helical" evidence="8">
    <location>
        <begin position="229"/>
        <end position="249"/>
    </location>
</feature>
<dbReference type="SUPFAM" id="SSF90123">
    <property type="entry name" value="ABC transporter transmembrane region"/>
    <property type="match status" value="1"/>
</dbReference>